<feature type="domain" description="C2H2-type" evidence="12">
    <location>
        <begin position="116"/>
        <end position="143"/>
    </location>
</feature>
<dbReference type="FunFam" id="3.30.160.60:FF:000006">
    <property type="entry name" value="Zinc finger protein 184 (Kruppel-like)"/>
    <property type="match status" value="1"/>
</dbReference>
<feature type="domain" description="C2H2-type" evidence="12">
    <location>
        <begin position="204"/>
        <end position="231"/>
    </location>
</feature>
<dbReference type="InParanoid" id="A0A669CPT3"/>
<dbReference type="GO" id="GO:0005634">
    <property type="term" value="C:nucleus"/>
    <property type="evidence" value="ECO:0007669"/>
    <property type="project" value="UniProtKB-SubCell"/>
</dbReference>
<accession>A0A669CPT3</accession>
<evidence type="ECO:0000259" key="12">
    <source>
        <dbReference type="PROSITE" id="PS50157"/>
    </source>
</evidence>
<feature type="domain" description="C2H2-type" evidence="12">
    <location>
        <begin position="148"/>
        <end position="175"/>
    </location>
</feature>
<evidence type="ECO:0000313" key="13">
    <source>
        <dbReference type="Ensembl" id="ENSONIP00000048449.1"/>
    </source>
</evidence>
<organism evidence="13 14">
    <name type="scientific">Oreochromis niloticus</name>
    <name type="common">Nile tilapia</name>
    <name type="synonym">Tilapia nilotica</name>
    <dbReference type="NCBI Taxonomy" id="8128"/>
    <lineage>
        <taxon>Eukaryota</taxon>
        <taxon>Metazoa</taxon>
        <taxon>Chordata</taxon>
        <taxon>Craniata</taxon>
        <taxon>Vertebrata</taxon>
        <taxon>Euteleostomi</taxon>
        <taxon>Actinopterygii</taxon>
        <taxon>Neopterygii</taxon>
        <taxon>Teleostei</taxon>
        <taxon>Neoteleostei</taxon>
        <taxon>Acanthomorphata</taxon>
        <taxon>Ovalentaria</taxon>
        <taxon>Cichlomorphae</taxon>
        <taxon>Cichliformes</taxon>
        <taxon>Cichlidae</taxon>
        <taxon>African cichlids</taxon>
        <taxon>Pseudocrenilabrinae</taxon>
        <taxon>Oreochromini</taxon>
        <taxon>Oreochromis</taxon>
    </lineage>
</organism>
<keyword evidence="9" id="KW-0804">Transcription</keyword>
<dbReference type="Pfam" id="PF00096">
    <property type="entry name" value="zf-C2H2"/>
    <property type="match status" value="2"/>
</dbReference>
<evidence type="ECO:0000256" key="7">
    <source>
        <dbReference type="ARBA" id="ARBA00023015"/>
    </source>
</evidence>
<keyword evidence="5 11" id="KW-0863">Zinc-finger</keyword>
<keyword evidence="4" id="KW-0677">Repeat</keyword>
<keyword evidence="7" id="KW-0805">Transcription regulation</keyword>
<dbReference type="GO" id="GO:0008270">
    <property type="term" value="F:zinc ion binding"/>
    <property type="evidence" value="ECO:0007669"/>
    <property type="project" value="UniProtKB-KW"/>
</dbReference>
<feature type="domain" description="C2H2-type" evidence="12">
    <location>
        <begin position="176"/>
        <end position="203"/>
    </location>
</feature>
<name>A0A669CPT3_ORENI</name>
<reference evidence="13" key="2">
    <citation type="submission" date="2025-08" db="UniProtKB">
        <authorList>
            <consortium name="Ensembl"/>
        </authorList>
    </citation>
    <scope>IDENTIFICATION</scope>
</reference>
<protein>
    <recommendedName>
        <fullName evidence="12">C2H2-type domain-containing protein</fullName>
    </recommendedName>
</protein>
<evidence type="ECO:0000256" key="2">
    <source>
        <dbReference type="ARBA" id="ARBA00006991"/>
    </source>
</evidence>
<comment type="subcellular location">
    <subcellularLocation>
        <location evidence="1">Nucleus</location>
    </subcellularLocation>
</comment>
<evidence type="ECO:0000256" key="8">
    <source>
        <dbReference type="ARBA" id="ARBA00023125"/>
    </source>
</evidence>
<reference evidence="13" key="3">
    <citation type="submission" date="2025-09" db="UniProtKB">
        <authorList>
            <consortium name="Ensembl"/>
        </authorList>
    </citation>
    <scope>IDENTIFICATION</scope>
</reference>
<evidence type="ECO:0000256" key="6">
    <source>
        <dbReference type="ARBA" id="ARBA00022833"/>
    </source>
</evidence>
<keyword evidence="10" id="KW-0539">Nucleus</keyword>
<evidence type="ECO:0000256" key="3">
    <source>
        <dbReference type="ARBA" id="ARBA00022723"/>
    </source>
</evidence>
<dbReference type="PANTHER" id="PTHR47772">
    <property type="entry name" value="ZINC FINGER PROTEIN 200"/>
    <property type="match status" value="1"/>
</dbReference>
<proteinExistence type="inferred from homology"/>
<feature type="domain" description="C2H2-type" evidence="12">
    <location>
        <begin position="22"/>
        <end position="50"/>
    </location>
</feature>
<keyword evidence="6" id="KW-0862">Zinc</keyword>
<reference evidence="14" key="1">
    <citation type="submission" date="2012-01" db="EMBL/GenBank/DDBJ databases">
        <title>The Genome Sequence of Oreochromis niloticus (Nile Tilapia).</title>
        <authorList>
            <consortium name="Broad Institute Genome Assembly Team"/>
            <consortium name="Broad Institute Sequencing Platform"/>
            <person name="Di Palma F."/>
            <person name="Johnson J."/>
            <person name="Lander E.S."/>
            <person name="Lindblad-Toh K."/>
        </authorList>
    </citation>
    <scope>NUCLEOTIDE SEQUENCE [LARGE SCALE GENOMIC DNA]</scope>
</reference>
<dbReference type="AlphaFoldDB" id="A0A669CPT3"/>
<keyword evidence="14" id="KW-1185">Reference proteome</keyword>
<dbReference type="InterPro" id="IPR050636">
    <property type="entry name" value="C2H2-ZF_domain-containing"/>
</dbReference>
<dbReference type="Proteomes" id="UP000005207">
    <property type="component" value="Linkage group LG11"/>
</dbReference>
<evidence type="ECO:0000313" key="14">
    <source>
        <dbReference type="Proteomes" id="UP000005207"/>
    </source>
</evidence>
<dbReference type="SMART" id="SM00355">
    <property type="entry name" value="ZnF_C2H2"/>
    <property type="match status" value="5"/>
</dbReference>
<dbReference type="PROSITE" id="PS00028">
    <property type="entry name" value="ZINC_FINGER_C2H2_1"/>
    <property type="match status" value="4"/>
</dbReference>
<dbReference type="PANTHER" id="PTHR47772:SF13">
    <property type="entry name" value="GASTRULA ZINC FINGER PROTEIN XLCGF49.1-LIKE-RELATED"/>
    <property type="match status" value="1"/>
</dbReference>
<evidence type="ECO:0000256" key="4">
    <source>
        <dbReference type="ARBA" id="ARBA00022737"/>
    </source>
</evidence>
<evidence type="ECO:0000256" key="1">
    <source>
        <dbReference type="ARBA" id="ARBA00004123"/>
    </source>
</evidence>
<keyword evidence="3" id="KW-0479">Metal-binding</keyword>
<dbReference type="Ensembl" id="ENSONIT00000065177.1">
    <property type="protein sequence ID" value="ENSONIP00000048449.1"/>
    <property type="gene ID" value="ENSONIG00000041616.1"/>
</dbReference>
<dbReference type="Gene3D" id="3.30.160.60">
    <property type="entry name" value="Classic Zinc Finger"/>
    <property type="match status" value="4"/>
</dbReference>
<keyword evidence="8" id="KW-0238">DNA-binding</keyword>
<dbReference type="PROSITE" id="PS50157">
    <property type="entry name" value="ZINC_FINGER_C2H2_2"/>
    <property type="match status" value="5"/>
</dbReference>
<sequence>MFFANKAGLTGHLRTHAVGHPFNCKSCNKGFWNKSLLRNHYRKCRNGRIPNQQLETPLKANFDFALNHSALAVGGSSTMTSTGLFCNDDLMDESTKNSEGNEVQSSSSKEKKAVQYQCSECEMSFTDGLVLISHLEDHGRQEQEKKRNTCPKCGRVCTSQGNLEKHMRMHTGDQKFPCFDCSKLFYTRSDLEDHQLCHLGEKPHECEQCGKCFFQASQLQQHHRMHKSEFQCQTCGRGITLYLFPLVHTWKALGEI</sequence>
<dbReference type="InterPro" id="IPR013087">
    <property type="entry name" value="Znf_C2H2_type"/>
</dbReference>
<dbReference type="GeneTree" id="ENSGT01150000286939"/>
<evidence type="ECO:0000256" key="10">
    <source>
        <dbReference type="ARBA" id="ARBA00023242"/>
    </source>
</evidence>
<dbReference type="InterPro" id="IPR036236">
    <property type="entry name" value="Znf_C2H2_sf"/>
</dbReference>
<dbReference type="GO" id="GO:0003677">
    <property type="term" value="F:DNA binding"/>
    <property type="evidence" value="ECO:0007669"/>
    <property type="project" value="UniProtKB-KW"/>
</dbReference>
<evidence type="ECO:0000256" key="5">
    <source>
        <dbReference type="ARBA" id="ARBA00022771"/>
    </source>
</evidence>
<dbReference type="SUPFAM" id="SSF57667">
    <property type="entry name" value="beta-beta-alpha zinc fingers"/>
    <property type="match status" value="3"/>
</dbReference>
<evidence type="ECO:0000256" key="11">
    <source>
        <dbReference type="PROSITE-ProRule" id="PRU00042"/>
    </source>
</evidence>
<comment type="similarity">
    <text evidence="2">Belongs to the krueppel C2H2-type zinc-finger protein family.</text>
</comment>
<dbReference type="Pfam" id="PF12874">
    <property type="entry name" value="zf-met"/>
    <property type="match status" value="1"/>
</dbReference>
<evidence type="ECO:0000256" key="9">
    <source>
        <dbReference type="ARBA" id="ARBA00023163"/>
    </source>
</evidence>